<dbReference type="Proteomes" id="UP001628281">
    <property type="component" value="Unassembled WGS sequence"/>
</dbReference>
<proteinExistence type="predicted"/>
<keyword evidence="3" id="KW-1185">Reference proteome</keyword>
<dbReference type="InterPro" id="IPR019627">
    <property type="entry name" value="YAcAr"/>
</dbReference>
<dbReference type="EMBL" id="JBJLSN010000011">
    <property type="protein sequence ID" value="MFL7901590.1"/>
    <property type="molecule type" value="Genomic_DNA"/>
</dbReference>
<evidence type="ECO:0000259" key="1">
    <source>
        <dbReference type="Pfam" id="PF10686"/>
    </source>
</evidence>
<protein>
    <submittedName>
        <fullName evidence="2">DUF2493 domain-containing protein</fullName>
    </submittedName>
</protein>
<organism evidence="2 3">
    <name type="scientific">Azospirillum argentinense</name>
    <dbReference type="NCBI Taxonomy" id="2970906"/>
    <lineage>
        <taxon>Bacteria</taxon>
        <taxon>Pseudomonadati</taxon>
        <taxon>Pseudomonadota</taxon>
        <taxon>Alphaproteobacteria</taxon>
        <taxon>Rhodospirillales</taxon>
        <taxon>Azospirillaceae</taxon>
        <taxon>Azospirillum</taxon>
    </lineage>
</organism>
<evidence type="ECO:0000313" key="2">
    <source>
        <dbReference type="EMBL" id="MFL7901590.1"/>
    </source>
</evidence>
<gene>
    <name evidence="2" type="ORF">ACJ41P_10685</name>
</gene>
<dbReference type="Pfam" id="PF10686">
    <property type="entry name" value="YAcAr"/>
    <property type="match status" value="1"/>
</dbReference>
<comment type="caution">
    <text evidence="2">The sequence shown here is derived from an EMBL/GenBank/DDBJ whole genome shotgun (WGS) entry which is preliminary data.</text>
</comment>
<dbReference type="RefSeq" id="WP_407824053.1">
    <property type="nucleotide sequence ID" value="NZ_JBJLSN010000011.1"/>
</dbReference>
<evidence type="ECO:0000313" key="3">
    <source>
        <dbReference type="Proteomes" id="UP001628281"/>
    </source>
</evidence>
<sequence length="122" mass="13326">MTIRVLVCGGRDYQDHKAVFAALDRIHGEREIGVVIHGACIQRGMLSGADRWAEAWAQAREVPYWGFPAPWNAEGNRAGPIRNARMLEKGKPHVVVGFPGGRGTNGMLRLAREAGVEVIEAP</sequence>
<feature type="domain" description="YspA cpYpsA-related SLOG" evidence="1">
    <location>
        <begin position="4"/>
        <end position="72"/>
    </location>
</feature>
<reference evidence="2 3" key="1">
    <citation type="submission" date="2024-11" db="EMBL/GenBank/DDBJ databases">
        <title>Draft genome sequences of two bacteria associated to sugarcane roots in Colombia.</title>
        <authorList>
            <person name="Pardo-Diaz S."/>
            <person name="Masmela-Mendoza J."/>
            <person name="Delgadillo-Duran P."/>
            <person name="Bautista E.J."/>
            <person name="Rojas-Tapias D.F."/>
        </authorList>
    </citation>
    <scope>NUCLEOTIDE SEQUENCE [LARGE SCALE GENOMIC DNA]</scope>
    <source>
        <strain evidence="2 3">Ap18</strain>
    </source>
</reference>
<name>A0ABW8V510_9PROT</name>
<accession>A0ABW8V510</accession>